<reference evidence="3" key="1">
    <citation type="journal article" date="2014" name="Int. J. Syst. Evol. Microbiol.">
        <title>Complete genome sequence of Corynebacterium casei LMG S-19264T (=DSM 44701T), isolated from a smear-ripened cheese.</title>
        <authorList>
            <consortium name="US DOE Joint Genome Institute (JGI-PGF)"/>
            <person name="Walter F."/>
            <person name="Albersmeier A."/>
            <person name="Kalinowski J."/>
            <person name="Ruckert C."/>
        </authorList>
    </citation>
    <scope>NUCLEOTIDE SEQUENCE</scope>
    <source>
        <strain evidence="3">CGMCC 1.14988</strain>
    </source>
</reference>
<proteinExistence type="predicted"/>
<evidence type="ECO:0000256" key="1">
    <source>
        <dbReference type="SAM" id="MobiDB-lite"/>
    </source>
</evidence>
<feature type="region of interest" description="Disordered" evidence="1">
    <location>
        <begin position="158"/>
        <end position="195"/>
    </location>
</feature>
<dbReference type="RefSeq" id="WP_130650042.1">
    <property type="nucleotide sequence ID" value="NZ_BMHA01000011.1"/>
</dbReference>
<dbReference type="OrthoDB" id="5147815at2"/>
<feature type="transmembrane region" description="Helical" evidence="2">
    <location>
        <begin position="34"/>
        <end position="50"/>
    </location>
</feature>
<name>A0A8J3EUQ6_9ACTN</name>
<accession>A0A8J3EUQ6</accession>
<keyword evidence="4" id="KW-1185">Reference proteome</keyword>
<dbReference type="Proteomes" id="UP000650511">
    <property type="component" value="Unassembled WGS sequence"/>
</dbReference>
<organism evidence="3 4">
    <name type="scientific">Egicoccus halophilus</name>
    <dbReference type="NCBI Taxonomy" id="1670830"/>
    <lineage>
        <taxon>Bacteria</taxon>
        <taxon>Bacillati</taxon>
        <taxon>Actinomycetota</taxon>
        <taxon>Nitriliruptoria</taxon>
        <taxon>Egicoccales</taxon>
        <taxon>Egicoccaceae</taxon>
        <taxon>Egicoccus</taxon>
    </lineage>
</organism>
<dbReference type="AlphaFoldDB" id="A0A8J3EUQ6"/>
<dbReference type="EMBL" id="BMHA01000011">
    <property type="protein sequence ID" value="GGI08176.1"/>
    <property type="molecule type" value="Genomic_DNA"/>
</dbReference>
<comment type="caution">
    <text evidence="3">The sequence shown here is derived from an EMBL/GenBank/DDBJ whole genome shotgun (WGS) entry which is preliminary data.</text>
</comment>
<sequence length="195" mass="20878">MRADRGPLLAAGALAVVAGLAAWAIGVDTARSGLVAAVVIVLAAARHLLTEQSAVRRTDRWRPRAVPLPVGTRREVRQLSWRLSSRRGQVSPTAVARLAALARVRLARRGLDLDEPGQAAVVRRLVGTGAYRVLTGDEGRPIGLWAFSRAVDAVERLDATDAAPDAGSAPQGRPTPHDRPRPMPVPLPTREERAR</sequence>
<reference evidence="3" key="2">
    <citation type="submission" date="2020-09" db="EMBL/GenBank/DDBJ databases">
        <authorList>
            <person name="Sun Q."/>
            <person name="Zhou Y."/>
        </authorList>
    </citation>
    <scope>NUCLEOTIDE SEQUENCE</scope>
    <source>
        <strain evidence="3">CGMCC 1.14988</strain>
    </source>
</reference>
<evidence type="ECO:0000313" key="4">
    <source>
        <dbReference type="Proteomes" id="UP000650511"/>
    </source>
</evidence>
<protein>
    <submittedName>
        <fullName evidence="3">Uncharacterized protein</fullName>
    </submittedName>
</protein>
<evidence type="ECO:0000256" key="2">
    <source>
        <dbReference type="SAM" id="Phobius"/>
    </source>
</evidence>
<gene>
    <name evidence="3" type="ORF">GCM10011354_27780</name>
</gene>
<keyword evidence="2" id="KW-0472">Membrane</keyword>
<evidence type="ECO:0000313" key="3">
    <source>
        <dbReference type="EMBL" id="GGI08176.1"/>
    </source>
</evidence>
<keyword evidence="2" id="KW-0812">Transmembrane</keyword>
<keyword evidence="2" id="KW-1133">Transmembrane helix</keyword>